<dbReference type="Pfam" id="PF00929">
    <property type="entry name" value="RNase_T"/>
    <property type="match status" value="1"/>
</dbReference>
<dbReference type="PANTHER" id="PTHR30231:SF4">
    <property type="entry name" value="PROTEIN NEN2"/>
    <property type="match status" value="1"/>
</dbReference>
<proteinExistence type="predicted"/>
<dbReference type="CDD" id="cd06127">
    <property type="entry name" value="DEDDh"/>
    <property type="match status" value="1"/>
</dbReference>
<dbReference type="GO" id="GO:0003676">
    <property type="term" value="F:nucleic acid binding"/>
    <property type="evidence" value="ECO:0007669"/>
    <property type="project" value="InterPro"/>
</dbReference>
<evidence type="ECO:0000259" key="4">
    <source>
        <dbReference type="SMART" id="SM00479"/>
    </source>
</evidence>
<keyword evidence="1" id="KW-0540">Nuclease</keyword>
<dbReference type="SMART" id="SM00479">
    <property type="entry name" value="EXOIII"/>
    <property type="match status" value="1"/>
</dbReference>
<keyword evidence="2" id="KW-0378">Hydrolase</keyword>
<evidence type="ECO:0000256" key="1">
    <source>
        <dbReference type="ARBA" id="ARBA00022722"/>
    </source>
</evidence>
<dbReference type="InterPro" id="IPR012337">
    <property type="entry name" value="RNaseH-like_sf"/>
</dbReference>
<evidence type="ECO:0000256" key="3">
    <source>
        <dbReference type="ARBA" id="ARBA00022839"/>
    </source>
</evidence>
<comment type="caution">
    <text evidence="5">The sequence shown here is derived from an EMBL/GenBank/DDBJ whole genome shotgun (WGS) entry which is preliminary data.</text>
</comment>
<keyword evidence="3 5" id="KW-0269">Exonuclease</keyword>
<dbReference type="InterPro" id="IPR036397">
    <property type="entry name" value="RNaseH_sf"/>
</dbReference>
<reference evidence="5" key="2">
    <citation type="submission" date="2020-09" db="EMBL/GenBank/DDBJ databases">
        <authorList>
            <person name="Sun Q."/>
            <person name="Zhou Y."/>
        </authorList>
    </citation>
    <scope>NUCLEOTIDE SEQUENCE</scope>
    <source>
        <strain evidence="5">CGMCC 1.15388</strain>
    </source>
</reference>
<dbReference type="RefSeq" id="WP_188683343.1">
    <property type="nucleotide sequence ID" value="NZ_BMIS01000003.1"/>
</dbReference>
<feature type="domain" description="Exonuclease" evidence="4">
    <location>
        <begin position="20"/>
        <end position="198"/>
    </location>
</feature>
<evidence type="ECO:0000313" key="6">
    <source>
        <dbReference type="Proteomes" id="UP000633136"/>
    </source>
</evidence>
<protein>
    <submittedName>
        <fullName evidence="5">3'-5' exonuclease</fullName>
    </submittedName>
</protein>
<evidence type="ECO:0000256" key="2">
    <source>
        <dbReference type="ARBA" id="ARBA00022801"/>
    </source>
</evidence>
<organism evidence="5 6">
    <name type="scientific">Nesterenkonia cremea</name>
    <dbReference type="NCBI Taxonomy" id="1882340"/>
    <lineage>
        <taxon>Bacteria</taxon>
        <taxon>Bacillati</taxon>
        <taxon>Actinomycetota</taxon>
        <taxon>Actinomycetes</taxon>
        <taxon>Micrococcales</taxon>
        <taxon>Micrococcaceae</taxon>
        <taxon>Nesterenkonia</taxon>
    </lineage>
</organism>
<sequence length="240" mass="26271">MTEQALFDLPSSSDSWHTGRRVGFDVETTSRDPRTARIVSAALVEFDAGPDGEQTVRTREWLINPGVEIPAETTAIHGISTERAVAEGQPAAEAVAQLAGTLTTEFEQGTPVVVMNAPYDLTVLREEAVRHGVGFPEPNPVIDPLVIDKQVDKYRRGKRTLEDLCTFYEVILDGAHSAAPDAKAAVQVADCLAAQYPQLQIRAEELHELQIGWKAEQAADFQAYLRRTRPDAVISGAWPL</sequence>
<evidence type="ECO:0000313" key="5">
    <source>
        <dbReference type="EMBL" id="GGE65043.1"/>
    </source>
</evidence>
<dbReference type="SUPFAM" id="SSF53098">
    <property type="entry name" value="Ribonuclease H-like"/>
    <property type="match status" value="1"/>
</dbReference>
<dbReference type="GO" id="GO:0008408">
    <property type="term" value="F:3'-5' exonuclease activity"/>
    <property type="evidence" value="ECO:0007669"/>
    <property type="project" value="TreeGrafter"/>
</dbReference>
<name>A0A917EQ43_9MICC</name>
<accession>A0A917EQ43</accession>
<dbReference type="GO" id="GO:0005829">
    <property type="term" value="C:cytosol"/>
    <property type="evidence" value="ECO:0007669"/>
    <property type="project" value="TreeGrafter"/>
</dbReference>
<dbReference type="NCBIfam" id="NF005927">
    <property type="entry name" value="PRK07942.1"/>
    <property type="match status" value="1"/>
</dbReference>
<keyword evidence="6" id="KW-1185">Reference proteome</keyword>
<dbReference type="EMBL" id="BMIS01000003">
    <property type="protein sequence ID" value="GGE65043.1"/>
    <property type="molecule type" value="Genomic_DNA"/>
</dbReference>
<reference evidence="5" key="1">
    <citation type="journal article" date="2014" name="Int. J. Syst. Evol. Microbiol.">
        <title>Complete genome sequence of Corynebacterium casei LMG S-19264T (=DSM 44701T), isolated from a smear-ripened cheese.</title>
        <authorList>
            <consortium name="US DOE Joint Genome Institute (JGI-PGF)"/>
            <person name="Walter F."/>
            <person name="Albersmeier A."/>
            <person name="Kalinowski J."/>
            <person name="Ruckert C."/>
        </authorList>
    </citation>
    <scope>NUCLEOTIDE SEQUENCE</scope>
    <source>
        <strain evidence="5">CGMCC 1.15388</strain>
    </source>
</reference>
<dbReference type="Proteomes" id="UP000633136">
    <property type="component" value="Unassembled WGS sequence"/>
</dbReference>
<dbReference type="InterPro" id="IPR013520">
    <property type="entry name" value="Ribonucl_H"/>
</dbReference>
<dbReference type="AlphaFoldDB" id="A0A917EQ43"/>
<gene>
    <name evidence="5" type="ORF">GCM10011401_10260</name>
</gene>
<dbReference type="PANTHER" id="PTHR30231">
    <property type="entry name" value="DNA POLYMERASE III SUBUNIT EPSILON"/>
    <property type="match status" value="1"/>
</dbReference>
<dbReference type="Gene3D" id="3.30.420.10">
    <property type="entry name" value="Ribonuclease H-like superfamily/Ribonuclease H"/>
    <property type="match status" value="1"/>
</dbReference>